<keyword evidence="4" id="KW-0411">Iron-sulfur</keyword>
<dbReference type="InterPro" id="IPR023885">
    <property type="entry name" value="4Fe4S-binding_SPASM_dom"/>
</dbReference>
<organism evidence="7 8">
    <name type="scientific">Streptosporangium amethystogenes subsp. fukuiense</name>
    <dbReference type="NCBI Taxonomy" id="698418"/>
    <lineage>
        <taxon>Bacteria</taxon>
        <taxon>Bacillati</taxon>
        <taxon>Actinomycetota</taxon>
        <taxon>Actinomycetes</taxon>
        <taxon>Streptosporangiales</taxon>
        <taxon>Streptosporangiaceae</taxon>
        <taxon>Streptosporangium</taxon>
    </lineage>
</organism>
<dbReference type="RefSeq" id="WP_343969453.1">
    <property type="nucleotide sequence ID" value="NZ_BAAAGK010000078.1"/>
</dbReference>
<dbReference type="Pfam" id="PF13186">
    <property type="entry name" value="SPASM"/>
    <property type="match status" value="1"/>
</dbReference>
<keyword evidence="2" id="KW-0479">Metal-binding</keyword>
<dbReference type="SFLD" id="SFLDG01067">
    <property type="entry name" value="SPASM/twitch_domain_containing"/>
    <property type="match status" value="1"/>
</dbReference>
<dbReference type="CDD" id="cd01335">
    <property type="entry name" value="Radical_SAM"/>
    <property type="match status" value="1"/>
</dbReference>
<dbReference type="Pfam" id="PF04055">
    <property type="entry name" value="Radical_SAM"/>
    <property type="match status" value="1"/>
</dbReference>
<evidence type="ECO:0000313" key="7">
    <source>
        <dbReference type="EMBL" id="MFC7598673.1"/>
    </source>
</evidence>
<keyword evidence="8" id="KW-1185">Reference proteome</keyword>
<dbReference type="InterPro" id="IPR013785">
    <property type="entry name" value="Aldolase_TIM"/>
</dbReference>
<evidence type="ECO:0000256" key="1">
    <source>
        <dbReference type="ARBA" id="ARBA00022691"/>
    </source>
</evidence>
<sequence length="302" mass="32422">MAAHVPELAPVHFLELEITGRCQLRCGHCYADSGPTGSHGTMTTGDWEDLLACAPAAGIATVQFIGGEPTRHPDFERLLTHALAQALKVQVFSNLYRVTDRLWDLLDHPGVTLATSYYSDDPGEHDRITGRGGSHARTLANIRQAVRRGIPLKVAIVRLSDGQRAEQAYAQMQALGVHRLGPIDRMRGVGRGAATIGTGVRELCGQCGNGRAAVASDGEVWMCVMSRFLGSAGNVRTTPLAEILTGRAWQDLLIRVPRRNGAMACNPSSDGNDCAPAETVCEGDALILPTRWEWLIPLAGIG</sequence>
<proteinExistence type="predicted"/>
<dbReference type="PANTHER" id="PTHR11228">
    <property type="entry name" value="RADICAL SAM DOMAIN PROTEIN"/>
    <property type="match status" value="1"/>
</dbReference>
<feature type="domain" description="Radical SAM core" evidence="5">
    <location>
        <begin position="17"/>
        <end position="157"/>
    </location>
</feature>
<evidence type="ECO:0000259" key="5">
    <source>
        <dbReference type="Pfam" id="PF04055"/>
    </source>
</evidence>
<keyword evidence="3" id="KW-0408">Iron</keyword>
<dbReference type="InterPro" id="IPR007197">
    <property type="entry name" value="rSAM"/>
</dbReference>
<accession>A0ABW2SQW0</accession>
<dbReference type="SFLD" id="SFLDG01386">
    <property type="entry name" value="main_SPASM_domain-containing"/>
    <property type="match status" value="1"/>
</dbReference>
<name>A0ABW2SQW0_9ACTN</name>
<evidence type="ECO:0000256" key="2">
    <source>
        <dbReference type="ARBA" id="ARBA00022723"/>
    </source>
</evidence>
<evidence type="ECO:0000256" key="4">
    <source>
        <dbReference type="ARBA" id="ARBA00023014"/>
    </source>
</evidence>
<dbReference type="InterPro" id="IPR050377">
    <property type="entry name" value="Radical_SAM_PqqE_MftC-like"/>
</dbReference>
<dbReference type="SFLD" id="SFLDG01216">
    <property type="entry name" value="thioether_bond_formation_requi"/>
    <property type="match status" value="1"/>
</dbReference>
<protein>
    <submittedName>
        <fullName evidence="7">Radical SAM protein</fullName>
    </submittedName>
</protein>
<comment type="caution">
    <text evidence="7">The sequence shown here is derived from an EMBL/GenBank/DDBJ whole genome shotgun (WGS) entry which is preliminary data.</text>
</comment>
<evidence type="ECO:0000313" key="8">
    <source>
        <dbReference type="Proteomes" id="UP001596514"/>
    </source>
</evidence>
<dbReference type="InterPro" id="IPR058240">
    <property type="entry name" value="rSAM_sf"/>
</dbReference>
<dbReference type="Gene3D" id="3.20.20.70">
    <property type="entry name" value="Aldolase class I"/>
    <property type="match status" value="1"/>
</dbReference>
<keyword evidence="1" id="KW-0949">S-adenosyl-L-methionine</keyword>
<dbReference type="SUPFAM" id="SSF102114">
    <property type="entry name" value="Radical SAM enzymes"/>
    <property type="match status" value="1"/>
</dbReference>
<dbReference type="SFLD" id="SFLDS00029">
    <property type="entry name" value="Radical_SAM"/>
    <property type="match status" value="1"/>
</dbReference>
<evidence type="ECO:0000259" key="6">
    <source>
        <dbReference type="Pfam" id="PF13186"/>
    </source>
</evidence>
<dbReference type="Proteomes" id="UP001596514">
    <property type="component" value="Unassembled WGS sequence"/>
</dbReference>
<gene>
    <name evidence="7" type="ORF">ACFQVD_00985</name>
</gene>
<reference evidence="8" key="1">
    <citation type="journal article" date="2019" name="Int. J. Syst. Evol. Microbiol.">
        <title>The Global Catalogue of Microorganisms (GCM) 10K type strain sequencing project: providing services to taxonomists for standard genome sequencing and annotation.</title>
        <authorList>
            <consortium name="The Broad Institute Genomics Platform"/>
            <consortium name="The Broad Institute Genome Sequencing Center for Infectious Disease"/>
            <person name="Wu L."/>
            <person name="Ma J."/>
        </authorList>
    </citation>
    <scope>NUCLEOTIDE SEQUENCE [LARGE SCALE GENOMIC DNA]</scope>
    <source>
        <strain evidence="8">JCM 10083</strain>
    </source>
</reference>
<dbReference type="SFLD" id="SFLDF00365">
    <property type="entry name" value="thuricin_CD_(TrnCD-like)"/>
    <property type="match status" value="1"/>
</dbReference>
<dbReference type="PANTHER" id="PTHR11228:SF7">
    <property type="entry name" value="PQQA PEPTIDE CYCLASE"/>
    <property type="match status" value="1"/>
</dbReference>
<feature type="domain" description="4Fe4S-binding SPASM" evidence="6">
    <location>
        <begin position="204"/>
        <end position="255"/>
    </location>
</feature>
<evidence type="ECO:0000256" key="3">
    <source>
        <dbReference type="ARBA" id="ARBA00023004"/>
    </source>
</evidence>
<dbReference type="EMBL" id="JBHTEE010000001">
    <property type="protein sequence ID" value="MFC7598673.1"/>
    <property type="molecule type" value="Genomic_DNA"/>
</dbReference>